<accession>A0AAN7S3G5</accession>
<reference evidence="1 2" key="1">
    <citation type="journal article" date="2023" name="J. Hered.">
        <title>Chromosome-level genome of the wood stork (Mycteria americana) provides insight into avian chromosome evolution.</title>
        <authorList>
            <person name="Flamio R. Jr."/>
            <person name="Ramstad K.M."/>
        </authorList>
    </citation>
    <scope>NUCLEOTIDE SEQUENCE [LARGE SCALE GENOMIC DNA]</scope>
    <source>
        <strain evidence="1">JAX WOST 10</strain>
    </source>
</reference>
<sequence>MERYRLGEEWLESCLVEKDVGVCPGFSWDKVNFLPSSCGCVVLSCQLKLNHNRVLVDSCLNRSQQCAQVAKKANSILACIGNDQQNHPPVVGTDEAIRFVLVNQTHPTLQF</sequence>
<dbReference type="AlphaFoldDB" id="A0AAN7S3G5"/>
<proteinExistence type="predicted"/>
<gene>
    <name evidence="1" type="ORF">QYF61_027961</name>
</gene>
<evidence type="ECO:0000313" key="1">
    <source>
        <dbReference type="EMBL" id="KAK4817098.1"/>
    </source>
</evidence>
<dbReference type="Proteomes" id="UP001333110">
    <property type="component" value="Unassembled WGS sequence"/>
</dbReference>
<evidence type="ECO:0000313" key="2">
    <source>
        <dbReference type="Proteomes" id="UP001333110"/>
    </source>
</evidence>
<protein>
    <submittedName>
        <fullName evidence="1">Uncharacterized protein</fullName>
    </submittedName>
</protein>
<organism evidence="1 2">
    <name type="scientific">Mycteria americana</name>
    <name type="common">Wood stork</name>
    <dbReference type="NCBI Taxonomy" id="33587"/>
    <lineage>
        <taxon>Eukaryota</taxon>
        <taxon>Metazoa</taxon>
        <taxon>Chordata</taxon>
        <taxon>Craniata</taxon>
        <taxon>Vertebrata</taxon>
        <taxon>Euteleostomi</taxon>
        <taxon>Archelosauria</taxon>
        <taxon>Archosauria</taxon>
        <taxon>Dinosauria</taxon>
        <taxon>Saurischia</taxon>
        <taxon>Theropoda</taxon>
        <taxon>Coelurosauria</taxon>
        <taxon>Aves</taxon>
        <taxon>Neognathae</taxon>
        <taxon>Neoaves</taxon>
        <taxon>Aequornithes</taxon>
        <taxon>Ciconiiformes</taxon>
        <taxon>Ciconiidae</taxon>
        <taxon>Mycteria</taxon>
    </lineage>
</organism>
<name>A0AAN7S3G5_MYCAM</name>
<comment type="caution">
    <text evidence="1">The sequence shown here is derived from an EMBL/GenBank/DDBJ whole genome shotgun (WGS) entry which is preliminary data.</text>
</comment>
<keyword evidence="2" id="KW-1185">Reference proteome</keyword>
<dbReference type="EMBL" id="JAUNZN010000009">
    <property type="protein sequence ID" value="KAK4817098.1"/>
    <property type="molecule type" value="Genomic_DNA"/>
</dbReference>